<organism evidence="10 11">
    <name type="scientific">Teladorsagia circumcincta</name>
    <name type="common">Brown stomach worm</name>
    <name type="synonym">Ostertagia circumcincta</name>
    <dbReference type="NCBI Taxonomy" id="45464"/>
    <lineage>
        <taxon>Eukaryota</taxon>
        <taxon>Metazoa</taxon>
        <taxon>Ecdysozoa</taxon>
        <taxon>Nematoda</taxon>
        <taxon>Chromadorea</taxon>
        <taxon>Rhabditida</taxon>
        <taxon>Rhabditina</taxon>
        <taxon>Rhabditomorpha</taxon>
        <taxon>Strongyloidea</taxon>
        <taxon>Trichostrongylidae</taxon>
        <taxon>Teladorsagia</taxon>
    </lineage>
</organism>
<keyword evidence="5" id="KW-0418">Kinase</keyword>
<evidence type="ECO:0000256" key="5">
    <source>
        <dbReference type="ARBA" id="ARBA00022777"/>
    </source>
</evidence>
<dbReference type="GO" id="GO:0030688">
    <property type="term" value="C:preribosome, small subunit precursor"/>
    <property type="evidence" value="ECO:0007669"/>
    <property type="project" value="TreeGrafter"/>
</dbReference>
<evidence type="ECO:0000256" key="2">
    <source>
        <dbReference type="ARBA" id="ARBA00022527"/>
    </source>
</evidence>
<dbReference type="GO" id="GO:0005829">
    <property type="term" value="C:cytosol"/>
    <property type="evidence" value="ECO:0007669"/>
    <property type="project" value="TreeGrafter"/>
</dbReference>
<evidence type="ECO:0000256" key="1">
    <source>
        <dbReference type="ARBA" id="ARBA00012513"/>
    </source>
</evidence>
<dbReference type="AlphaFoldDB" id="A0A2G9V2P3"/>
<keyword evidence="11" id="KW-1185">Reference proteome</keyword>
<feature type="domain" description="RIO-type" evidence="9">
    <location>
        <begin position="1"/>
        <end position="30"/>
    </location>
</feature>
<evidence type="ECO:0000313" key="11">
    <source>
        <dbReference type="Proteomes" id="UP000230423"/>
    </source>
</evidence>
<accession>A0A2G9V2P3</accession>
<protein>
    <recommendedName>
        <fullName evidence="1">non-specific serine/threonine protein kinase</fullName>
        <ecNumber evidence="1">2.7.11.1</ecNumber>
    </recommendedName>
</protein>
<dbReference type="Gene3D" id="1.10.510.10">
    <property type="entry name" value="Transferase(Phosphotransferase) domain 1"/>
    <property type="match status" value="1"/>
</dbReference>
<dbReference type="GO" id="GO:0030490">
    <property type="term" value="P:maturation of SSU-rRNA"/>
    <property type="evidence" value="ECO:0007669"/>
    <property type="project" value="TreeGrafter"/>
</dbReference>
<dbReference type="EC" id="2.7.11.1" evidence="1"/>
<gene>
    <name evidence="10" type="ORF">TELCIR_01262</name>
</gene>
<dbReference type="GO" id="GO:0005524">
    <property type="term" value="F:ATP binding"/>
    <property type="evidence" value="ECO:0007669"/>
    <property type="project" value="UniProtKB-KW"/>
</dbReference>
<dbReference type="PANTHER" id="PTHR45852:SF1">
    <property type="entry name" value="SERINE_THREONINE-PROTEIN KINASE RIO2"/>
    <property type="match status" value="1"/>
</dbReference>
<keyword evidence="4" id="KW-0547">Nucleotide-binding</keyword>
<dbReference type="InterPro" id="IPR018934">
    <property type="entry name" value="RIO_dom"/>
</dbReference>
<proteinExistence type="predicted"/>
<keyword evidence="2" id="KW-0723">Serine/threonine-protein kinase</keyword>
<keyword evidence="3" id="KW-0808">Transferase</keyword>
<comment type="catalytic activity">
    <reaction evidence="7">
        <text>L-threonyl-[protein] + ATP = O-phospho-L-threonyl-[protein] + ADP + H(+)</text>
        <dbReference type="Rhea" id="RHEA:46608"/>
        <dbReference type="Rhea" id="RHEA-COMP:11060"/>
        <dbReference type="Rhea" id="RHEA-COMP:11605"/>
        <dbReference type="ChEBI" id="CHEBI:15378"/>
        <dbReference type="ChEBI" id="CHEBI:30013"/>
        <dbReference type="ChEBI" id="CHEBI:30616"/>
        <dbReference type="ChEBI" id="CHEBI:61977"/>
        <dbReference type="ChEBI" id="CHEBI:456216"/>
        <dbReference type="EC" id="2.7.11.1"/>
    </reaction>
</comment>
<name>A0A2G9V2P3_TELCI</name>
<evidence type="ECO:0000256" key="8">
    <source>
        <dbReference type="ARBA" id="ARBA00048679"/>
    </source>
</evidence>
<dbReference type="EMBL" id="KZ345037">
    <property type="protein sequence ID" value="PIO76666.1"/>
    <property type="molecule type" value="Genomic_DNA"/>
</dbReference>
<evidence type="ECO:0000256" key="6">
    <source>
        <dbReference type="ARBA" id="ARBA00022840"/>
    </source>
</evidence>
<comment type="catalytic activity">
    <reaction evidence="8">
        <text>L-seryl-[protein] + ATP = O-phospho-L-seryl-[protein] + ADP + H(+)</text>
        <dbReference type="Rhea" id="RHEA:17989"/>
        <dbReference type="Rhea" id="RHEA-COMP:9863"/>
        <dbReference type="Rhea" id="RHEA-COMP:11604"/>
        <dbReference type="ChEBI" id="CHEBI:15378"/>
        <dbReference type="ChEBI" id="CHEBI:29999"/>
        <dbReference type="ChEBI" id="CHEBI:30616"/>
        <dbReference type="ChEBI" id="CHEBI:83421"/>
        <dbReference type="ChEBI" id="CHEBI:456216"/>
        <dbReference type="EC" id="2.7.11.1"/>
    </reaction>
</comment>
<sequence>MVSIDHMNAEFYFNRDVECVRTFFKRKFDYDSDDYPKFSDITRKYNLDVELEASGFTKQMDIDLNKVILNLFSCCLPGHSFNTQII</sequence>
<keyword evidence="6" id="KW-0067">ATP-binding</keyword>
<evidence type="ECO:0000259" key="9">
    <source>
        <dbReference type="Pfam" id="PF01163"/>
    </source>
</evidence>
<evidence type="ECO:0000256" key="3">
    <source>
        <dbReference type="ARBA" id="ARBA00022679"/>
    </source>
</evidence>
<reference evidence="10 11" key="1">
    <citation type="submission" date="2015-09" db="EMBL/GenBank/DDBJ databases">
        <title>Draft genome of the parasitic nematode Teladorsagia circumcincta isolate WARC Sus (inbred).</title>
        <authorList>
            <person name="Mitreva M."/>
        </authorList>
    </citation>
    <scope>NUCLEOTIDE SEQUENCE [LARGE SCALE GENOMIC DNA]</scope>
    <source>
        <strain evidence="10 11">S</strain>
    </source>
</reference>
<dbReference type="GO" id="GO:0004674">
    <property type="term" value="F:protein serine/threonine kinase activity"/>
    <property type="evidence" value="ECO:0007669"/>
    <property type="project" value="UniProtKB-KW"/>
</dbReference>
<dbReference type="PANTHER" id="PTHR45852">
    <property type="entry name" value="SER/THR-PROTEIN KINASE RIO2"/>
    <property type="match status" value="1"/>
</dbReference>
<dbReference type="GO" id="GO:0005634">
    <property type="term" value="C:nucleus"/>
    <property type="evidence" value="ECO:0007669"/>
    <property type="project" value="TreeGrafter"/>
</dbReference>
<dbReference type="Pfam" id="PF01163">
    <property type="entry name" value="RIO1"/>
    <property type="match status" value="1"/>
</dbReference>
<evidence type="ECO:0000313" key="10">
    <source>
        <dbReference type="EMBL" id="PIO76666.1"/>
    </source>
</evidence>
<evidence type="ECO:0000256" key="7">
    <source>
        <dbReference type="ARBA" id="ARBA00047899"/>
    </source>
</evidence>
<dbReference type="Proteomes" id="UP000230423">
    <property type="component" value="Unassembled WGS sequence"/>
</dbReference>
<evidence type="ECO:0000256" key="4">
    <source>
        <dbReference type="ARBA" id="ARBA00022741"/>
    </source>
</evidence>
<dbReference type="OrthoDB" id="10258631at2759"/>